<gene>
    <name evidence="1" type="ORF">PAPYR_6579</name>
</gene>
<organism evidence="1 2">
    <name type="scientific">Paratrimastix pyriformis</name>
    <dbReference type="NCBI Taxonomy" id="342808"/>
    <lineage>
        <taxon>Eukaryota</taxon>
        <taxon>Metamonada</taxon>
        <taxon>Preaxostyla</taxon>
        <taxon>Paratrimastigidae</taxon>
        <taxon>Paratrimastix</taxon>
    </lineage>
</organism>
<sequence>MAEYGGDGSNERLVESTEQAPEWVRDDTRFVMVRVFGCELRVNHLVNCVLRVSNALTLSVSCAVVCDALMKMQHNSLQVTLRCLRLRNELDLAAIGSASVAQAQRTQCVCVCV</sequence>
<reference evidence="1" key="1">
    <citation type="journal article" date="2022" name="bioRxiv">
        <title>Genomics of Preaxostyla Flagellates Illuminates Evolutionary Transitions and the Path Towards Mitochondrial Loss.</title>
        <authorList>
            <person name="Novak L.V.F."/>
            <person name="Treitli S.C."/>
            <person name="Pyrih J."/>
            <person name="Halakuc P."/>
            <person name="Pipaliya S.V."/>
            <person name="Vacek V."/>
            <person name="Brzon O."/>
            <person name="Soukal P."/>
            <person name="Eme L."/>
            <person name="Dacks J.B."/>
            <person name="Karnkowska A."/>
            <person name="Elias M."/>
            <person name="Hampl V."/>
        </authorList>
    </citation>
    <scope>NUCLEOTIDE SEQUENCE</scope>
    <source>
        <strain evidence="1">RCP-MX</strain>
    </source>
</reference>
<comment type="caution">
    <text evidence="1">The sequence shown here is derived from an EMBL/GenBank/DDBJ whole genome shotgun (WGS) entry which is preliminary data.</text>
</comment>
<proteinExistence type="predicted"/>
<keyword evidence="2" id="KW-1185">Reference proteome</keyword>
<dbReference type="Proteomes" id="UP001141327">
    <property type="component" value="Unassembled WGS sequence"/>
</dbReference>
<protein>
    <submittedName>
        <fullName evidence="1">Uncharacterized protein</fullName>
    </submittedName>
</protein>
<accession>A0ABQ8UF40</accession>
<name>A0ABQ8UF40_9EUKA</name>
<evidence type="ECO:0000313" key="1">
    <source>
        <dbReference type="EMBL" id="KAJ4457900.1"/>
    </source>
</evidence>
<evidence type="ECO:0000313" key="2">
    <source>
        <dbReference type="Proteomes" id="UP001141327"/>
    </source>
</evidence>
<dbReference type="EMBL" id="JAPMOS010000038">
    <property type="protein sequence ID" value="KAJ4457900.1"/>
    <property type="molecule type" value="Genomic_DNA"/>
</dbReference>